<dbReference type="GO" id="GO:0005886">
    <property type="term" value="C:plasma membrane"/>
    <property type="evidence" value="ECO:0007669"/>
    <property type="project" value="TreeGrafter"/>
</dbReference>
<organism evidence="8 9">
    <name type="scientific">Aggregatibacter aphrophilus</name>
    <name type="common">Haemophilus aphrophilus</name>
    <dbReference type="NCBI Taxonomy" id="732"/>
    <lineage>
        <taxon>Bacteria</taxon>
        <taxon>Pseudomonadati</taxon>
        <taxon>Pseudomonadota</taxon>
        <taxon>Gammaproteobacteria</taxon>
        <taxon>Pasteurellales</taxon>
        <taxon>Pasteurellaceae</taxon>
        <taxon>Aggregatibacter</taxon>
    </lineage>
</organism>
<evidence type="ECO:0000256" key="6">
    <source>
        <dbReference type="ARBA" id="ARBA00023136"/>
    </source>
</evidence>
<evidence type="ECO:0000256" key="3">
    <source>
        <dbReference type="ARBA" id="ARBA00022448"/>
    </source>
</evidence>
<dbReference type="EMBL" id="UFSP01000005">
    <property type="protein sequence ID" value="SSZ30785.1"/>
    <property type="molecule type" value="Genomic_DNA"/>
</dbReference>
<dbReference type="Gene3D" id="1.50.10.150">
    <property type="entry name" value="Voltage-dependent anion channel"/>
    <property type="match status" value="1"/>
</dbReference>
<keyword evidence="5 7" id="KW-1133">Transmembrane helix</keyword>
<evidence type="ECO:0000256" key="4">
    <source>
        <dbReference type="ARBA" id="ARBA00022692"/>
    </source>
</evidence>
<evidence type="ECO:0000313" key="9">
    <source>
        <dbReference type="Proteomes" id="UP000253728"/>
    </source>
</evidence>
<name>A0A336N9F1_AGGAP</name>
<evidence type="ECO:0000256" key="2">
    <source>
        <dbReference type="ARBA" id="ARBA00008566"/>
    </source>
</evidence>
<keyword evidence="3" id="KW-0813">Transport</keyword>
<dbReference type="GeneID" id="49635727"/>
<feature type="transmembrane region" description="Helical" evidence="7">
    <location>
        <begin position="196"/>
        <end position="218"/>
    </location>
</feature>
<evidence type="ECO:0000256" key="1">
    <source>
        <dbReference type="ARBA" id="ARBA00004141"/>
    </source>
</evidence>
<dbReference type="Proteomes" id="UP000253728">
    <property type="component" value="Unassembled WGS sequence"/>
</dbReference>
<comment type="subcellular location">
    <subcellularLocation>
        <location evidence="1">Membrane</location>
        <topology evidence="1">Multi-pass membrane protein</topology>
    </subcellularLocation>
</comment>
<dbReference type="InterPro" id="IPR038665">
    <property type="entry name" value="Voltage-dep_anion_channel_sf"/>
</dbReference>
<feature type="transmembrane region" description="Helical" evidence="7">
    <location>
        <begin position="230"/>
        <end position="249"/>
    </location>
</feature>
<dbReference type="InterPro" id="IPR039264">
    <property type="entry name" value="TehA"/>
</dbReference>
<reference evidence="8 9" key="1">
    <citation type="submission" date="2018-06" db="EMBL/GenBank/DDBJ databases">
        <authorList>
            <consortium name="Pathogen Informatics"/>
            <person name="Doyle S."/>
        </authorList>
    </citation>
    <scope>NUCLEOTIDE SEQUENCE [LARGE SCALE GENOMIC DNA]</scope>
    <source>
        <strain evidence="8 9">NCTC5908</strain>
    </source>
</reference>
<feature type="transmembrane region" description="Helical" evidence="7">
    <location>
        <begin position="104"/>
        <end position="128"/>
    </location>
</feature>
<dbReference type="InterPro" id="IPR004695">
    <property type="entry name" value="SLAC1/Mae1/Ssu1/TehA"/>
</dbReference>
<dbReference type="NCBIfam" id="TIGR00816">
    <property type="entry name" value="tdt"/>
    <property type="match status" value="1"/>
</dbReference>
<gene>
    <name evidence="8" type="primary">tehA</name>
    <name evidence="8" type="ORF">NCTC5908_02622</name>
</gene>
<evidence type="ECO:0000313" key="8">
    <source>
        <dbReference type="EMBL" id="SSZ30785.1"/>
    </source>
</evidence>
<feature type="transmembrane region" description="Helical" evidence="7">
    <location>
        <begin position="12"/>
        <end position="31"/>
    </location>
</feature>
<proteinExistence type="inferred from homology"/>
<keyword evidence="6 7" id="KW-0472">Membrane</keyword>
<dbReference type="PANTHER" id="PTHR37955">
    <property type="entry name" value="TELLURITE RESISTANCE PROTEIN TEHA"/>
    <property type="match status" value="1"/>
</dbReference>
<feature type="transmembrane region" description="Helical" evidence="7">
    <location>
        <begin position="256"/>
        <end position="275"/>
    </location>
</feature>
<dbReference type="STRING" id="732.ADJ80_02740"/>
<dbReference type="NCBIfam" id="NF008032">
    <property type="entry name" value="PRK10764.1"/>
    <property type="match status" value="1"/>
</dbReference>
<dbReference type="InterPro" id="IPR011552">
    <property type="entry name" value="TehA/Mae1"/>
</dbReference>
<comment type="similarity">
    <text evidence="2">Belongs to the tellurite-resistance/dicarboxylate transporter (TDT) family.</text>
</comment>
<feature type="transmembrane region" description="Helical" evidence="7">
    <location>
        <begin position="43"/>
        <end position="64"/>
    </location>
</feature>
<evidence type="ECO:0000256" key="7">
    <source>
        <dbReference type="SAM" id="Phobius"/>
    </source>
</evidence>
<dbReference type="AlphaFoldDB" id="A0A336N9F1"/>
<accession>A0A336N9F1</accession>
<dbReference type="InterPro" id="IPR052951">
    <property type="entry name" value="Tellurite_res_ion_channel"/>
</dbReference>
<evidence type="ECO:0000256" key="5">
    <source>
        <dbReference type="ARBA" id="ARBA00022989"/>
    </source>
</evidence>
<keyword evidence="4 7" id="KW-0812">Transmembrane</keyword>
<protein>
    <submittedName>
        <fullName evidence="8">Tellurite resistance protein tehA</fullName>
    </submittedName>
</protein>
<feature type="transmembrane region" description="Helical" evidence="7">
    <location>
        <begin position="281"/>
        <end position="309"/>
    </location>
</feature>
<sequence>MEQQKPFPIPVSYFSIVLGLSALGLAWRYGAHAVALPTIVGETLLGLATVIWLIFIVAYGVKWLRFRHQAKAELQNLIQCCFISLIPITTILMGLAALPYGFPLSVGLITLGIIGQLVFAAYRAAGLWRGIHKVEATTPIMYLPTVATNFVSGTALGYLGYSEVGMLFFGAGVFSWLSLEPAILHRLRNLEPVAPAVRPAIGIQLAPAFVGCSTYLVLNGGEIDLLVKLLIGYGVLQLLFLIRLLPWLFQNGFTVSFWAFSFGLASMANVGLHLYQGTSNMILGILGLSLFWFASIIIGLLIFGTLYLIMRGRFFVK</sequence>
<dbReference type="RefSeq" id="WP_050332940.1">
    <property type="nucleotide sequence ID" value="NZ_MAQF01000030.1"/>
</dbReference>
<dbReference type="CDD" id="cd09324">
    <property type="entry name" value="TDT_TehA"/>
    <property type="match status" value="1"/>
</dbReference>
<dbReference type="PANTHER" id="PTHR37955:SF1">
    <property type="entry name" value="DEP DOMAIN-CONTAINING PROTEIN"/>
    <property type="match status" value="1"/>
</dbReference>
<dbReference type="GO" id="GO:0046583">
    <property type="term" value="F:monoatomic cation efflux transmembrane transporter activity"/>
    <property type="evidence" value="ECO:0007669"/>
    <property type="project" value="TreeGrafter"/>
</dbReference>
<feature type="transmembrane region" description="Helical" evidence="7">
    <location>
        <begin position="76"/>
        <end position="98"/>
    </location>
</feature>
<dbReference type="Pfam" id="PF03595">
    <property type="entry name" value="SLAC1"/>
    <property type="match status" value="1"/>
</dbReference>